<proteinExistence type="predicted"/>
<name>A0A0D8XLG2_DICVI</name>
<gene>
    <name evidence="2" type="ORF">DICVIV_09384</name>
</gene>
<accession>A0A0D8XLG2</accession>
<evidence type="ECO:0000256" key="1">
    <source>
        <dbReference type="SAM" id="MobiDB-lite"/>
    </source>
</evidence>
<sequence length="67" mass="7113">MLAIGSPEAMKTNNHKNLAADSIDGAESQTLRVALRQGAGWAETHAPHRSYSAALPAYAQIALFFSS</sequence>
<dbReference type="AlphaFoldDB" id="A0A0D8XLG2"/>
<protein>
    <submittedName>
        <fullName evidence="2">Uncharacterized protein</fullName>
    </submittedName>
</protein>
<dbReference type="EMBL" id="KN716461">
    <property type="protein sequence ID" value="KJH44597.1"/>
    <property type="molecule type" value="Genomic_DNA"/>
</dbReference>
<reference evidence="2 3" key="1">
    <citation type="submission" date="2013-11" db="EMBL/GenBank/DDBJ databases">
        <title>Draft genome of the bovine lungworm Dictyocaulus viviparus.</title>
        <authorList>
            <person name="Mitreva M."/>
        </authorList>
    </citation>
    <scope>NUCLEOTIDE SEQUENCE [LARGE SCALE GENOMIC DNA]</scope>
    <source>
        <strain evidence="2 3">HannoverDv2000</strain>
    </source>
</reference>
<dbReference type="Proteomes" id="UP000053766">
    <property type="component" value="Unassembled WGS sequence"/>
</dbReference>
<keyword evidence="3" id="KW-1185">Reference proteome</keyword>
<evidence type="ECO:0000313" key="2">
    <source>
        <dbReference type="EMBL" id="KJH44597.1"/>
    </source>
</evidence>
<organism evidence="2 3">
    <name type="scientific">Dictyocaulus viviparus</name>
    <name type="common">Bovine lungworm</name>
    <dbReference type="NCBI Taxonomy" id="29172"/>
    <lineage>
        <taxon>Eukaryota</taxon>
        <taxon>Metazoa</taxon>
        <taxon>Ecdysozoa</taxon>
        <taxon>Nematoda</taxon>
        <taxon>Chromadorea</taxon>
        <taxon>Rhabditida</taxon>
        <taxon>Rhabditina</taxon>
        <taxon>Rhabditomorpha</taxon>
        <taxon>Strongyloidea</taxon>
        <taxon>Metastrongylidae</taxon>
        <taxon>Dictyocaulus</taxon>
    </lineage>
</organism>
<feature type="region of interest" description="Disordered" evidence="1">
    <location>
        <begin position="1"/>
        <end position="23"/>
    </location>
</feature>
<reference evidence="3" key="2">
    <citation type="journal article" date="2016" name="Sci. Rep.">
        <title>Dictyocaulus viviparus genome, variome and transcriptome elucidate lungworm biology and support future intervention.</title>
        <authorList>
            <person name="McNulty S.N."/>
            <person name="Strube C."/>
            <person name="Rosa B.A."/>
            <person name="Martin J.C."/>
            <person name="Tyagi R."/>
            <person name="Choi Y.J."/>
            <person name="Wang Q."/>
            <person name="Hallsworth Pepin K."/>
            <person name="Zhang X."/>
            <person name="Ozersky P."/>
            <person name="Wilson R.K."/>
            <person name="Sternberg P.W."/>
            <person name="Gasser R.B."/>
            <person name="Mitreva M."/>
        </authorList>
    </citation>
    <scope>NUCLEOTIDE SEQUENCE [LARGE SCALE GENOMIC DNA]</scope>
    <source>
        <strain evidence="3">HannoverDv2000</strain>
    </source>
</reference>
<evidence type="ECO:0000313" key="3">
    <source>
        <dbReference type="Proteomes" id="UP000053766"/>
    </source>
</evidence>